<evidence type="ECO:0000313" key="2">
    <source>
        <dbReference type="Proteomes" id="UP000483820"/>
    </source>
</evidence>
<accession>A0A6A5GP38</accession>
<proteinExistence type="predicted"/>
<dbReference type="GeneID" id="78775795"/>
<organism evidence="1 2">
    <name type="scientific">Caenorhabditis remanei</name>
    <name type="common">Caenorhabditis vulgaris</name>
    <dbReference type="NCBI Taxonomy" id="31234"/>
    <lineage>
        <taxon>Eukaryota</taxon>
        <taxon>Metazoa</taxon>
        <taxon>Ecdysozoa</taxon>
        <taxon>Nematoda</taxon>
        <taxon>Chromadorea</taxon>
        <taxon>Rhabditida</taxon>
        <taxon>Rhabditina</taxon>
        <taxon>Rhabditomorpha</taxon>
        <taxon>Rhabditoidea</taxon>
        <taxon>Rhabditidae</taxon>
        <taxon>Peloderinae</taxon>
        <taxon>Caenorhabditis</taxon>
    </lineage>
</organism>
<dbReference type="AlphaFoldDB" id="A0A6A5GP38"/>
<dbReference type="Proteomes" id="UP000483820">
    <property type="component" value="Chromosome IV"/>
</dbReference>
<comment type="caution">
    <text evidence="1">The sequence shown here is derived from an EMBL/GenBank/DDBJ whole genome shotgun (WGS) entry which is preliminary data.</text>
</comment>
<dbReference type="CTD" id="78775795"/>
<protein>
    <submittedName>
        <fullName evidence="1">Uncharacterized protein</fullName>
    </submittedName>
</protein>
<reference evidence="1 2" key="1">
    <citation type="submission" date="2019-12" db="EMBL/GenBank/DDBJ databases">
        <title>Chromosome-level assembly of the Caenorhabditis remanei genome.</title>
        <authorList>
            <person name="Teterina A.A."/>
            <person name="Willis J.H."/>
            <person name="Phillips P.C."/>
        </authorList>
    </citation>
    <scope>NUCLEOTIDE SEQUENCE [LARGE SCALE GENOMIC DNA]</scope>
    <source>
        <strain evidence="1 2">PX506</strain>
        <tissue evidence="1">Whole organism</tissue>
    </source>
</reference>
<gene>
    <name evidence="1" type="ORF">GCK72_013605</name>
</gene>
<dbReference type="RefSeq" id="XP_053584679.1">
    <property type="nucleotide sequence ID" value="XM_053729907.1"/>
</dbReference>
<dbReference type="KEGG" id="crq:GCK72_013605"/>
<name>A0A6A5GP38_CAERE</name>
<evidence type="ECO:0000313" key="1">
    <source>
        <dbReference type="EMBL" id="KAF1757150.1"/>
    </source>
</evidence>
<dbReference type="EMBL" id="WUAV01000004">
    <property type="protein sequence ID" value="KAF1757150.1"/>
    <property type="molecule type" value="Genomic_DNA"/>
</dbReference>
<sequence length="132" mass="15005">MYSYLLDKFFSQVLKADIWRMLSRDDDGMDTNWDASSTFGSVLDGDLSFRIGPGPFEFPGTTKFVKFVVQLMREKERQWHSFFSFIGGVSEHDSLISSSNIVVALVQVNTCGYLRRLLLKSDKNVASFVVKS</sequence>